<gene>
    <name evidence="3" type="primary">LOC140008172</name>
</gene>
<feature type="region of interest" description="Disordered" evidence="1">
    <location>
        <begin position="522"/>
        <end position="551"/>
    </location>
</feature>
<feature type="region of interest" description="Disordered" evidence="1">
    <location>
        <begin position="363"/>
        <end position="406"/>
    </location>
</feature>
<organism evidence="2 3">
    <name type="scientific">Coffea arabica</name>
    <name type="common">Arabian coffee</name>
    <dbReference type="NCBI Taxonomy" id="13443"/>
    <lineage>
        <taxon>Eukaryota</taxon>
        <taxon>Viridiplantae</taxon>
        <taxon>Streptophyta</taxon>
        <taxon>Embryophyta</taxon>
        <taxon>Tracheophyta</taxon>
        <taxon>Spermatophyta</taxon>
        <taxon>Magnoliopsida</taxon>
        <taxon>eudicotyledons</taxon>
        <taxon>Gunneridae</taxon>
        <taxon>Pentapetalae</taxon>
        <taxon>asterids</taxon>
        <taxon>lamiids</taxon>
        <taxon>Gentianales</taxon>
        <taxon>Rubiaceae</taxon>
        <taxon>Ixoroideae</taxon>
        <taxon>Gardenieae complex</taxon>
        <taxon>Bertiereae - Coffeeae clade</taxon>
        <taxon>Coffeeae</taxon>
        <taxon>Coffea</taxon>
    </lineage>
</organism>
<reference evidence="3" key="1">
    <citation type="submission" date="2025-08" db="UniProtKB">
        <authorList>
            <consortium name="RefSeq"/>
        </authorList>
    </citation>
    <scope>IDENTIFICATION</scope>
    <source>
        <tissue evidence="3">Leaves</tissue>
    </source>
</reference>
<feature type="compositionally biased region" description="Low complexity" evidence="1">
    <location>
        <begin position="454"/>
        <end position="487"/>
    </location>
</feature>
<accession>A0ABM4UKM4</accession>
<dbReference type="Proteomes" id="UP001652660">
    <property type="component" value="Chromosome 6c"/>
</dbReference>
<protein>
    <recommendedName>
        <fullName evidence="4">GPI-anchored protein pfl2</fullName>
    </recommendedName>
</protein>
<feature type="compositionally biased region" description="Polar residues" evidence="1">
    <location>
        <begin position="529"/>
        <end position="541"/>
    </location>
</feature>
<feature type="region of interest" description="Disordered" evidence="1">
    <location>
        <begin position="36"/>
        <end position="97"/>
    </location>
</feature>
<feature type="region of interest" description="Disordered" evidence="1">
    <location>
        <begin position="614"/>
        <end position="643"/>
    </location>
</feature>
<evidence type="ECO:0000256" key="1">
    <source>
        <dbReference type="SAM" id="MobiDB-lite"/>
    </source>
</evidence>
<proteinExistence type="predicted"/>
<feature type="region of interest" description="Disordered" evidence="1">
    <location>
        <begin position="751"/>
        <end position="772"/>
    </location>
</feature>
<dbReference type="PANTHER" id="PTHR33737:SF2">
    <property type="entry name" value="OS12G0102700 PROTEIN"/>
    <property type="match status" value="1"/>
</dbReference>
<feature type="compositionally biased region" description="Low complexity" evidence="1">
    <location>
        <begin position="369"/>
        <end position="404"/>
    </location>
</feature>
<feature type="region of interest" description="Disordered" evidence="1">
    <location>
        <begin position="454"/>
        <end position="493"/>
    </location>
</feature>
<evidence type="ECO:0008006" key="4">
    <source>
        <dbReference type="Google" id="ProtNLM"/>
    </source>
</evidence>
<sequence>MEEGSDRIDLQVKGLSLIDFSNENDALILNSSPSPLSASRFSLHNHQSSEKQEEPDTFESLGSFIAGKEAGVTPGSELDDQLPDLNESSEPSRASRKGKCNLRKSLAWDNAFFTSAGVLDPEELSCMIKGAEIEMQKLPGIQEDMQRSTDSISTLGSEDLTLENFEAELFEDIRASIQKSSKAYNTTNANCKITSGESQAVTCCGTFGCNCLEEKERNEHYCLHDFSHSRKLIEYPEKLVKNYDWISKSQTKQTLRLQSTAKAVKQDSVCSQPAQAVRNGSSNPTLSKPPSVINKTVRNGSSNPTLSKPPSVINQVKPISTSTEKGASLAASQANKLGNTKTTIGTVAGKGVQALKAPIISGPRRVLPKSSSSSSSASNSTKIKSATTSSVDSSGNVSSNNLGKSHLEAVRRKIGERTLKPLPSGSVLKTPLKTAKRTCGNSAVSAYLMSSKISPSISPASSISEWSSASSSSSSTINQRSNTSRTSFDANSCRSLDNDTIPLHNDSNNQIIEQHGNEEIVIQNGGPRKSSSQAGTLSHSARPSGLRMPSPKIGFFDGVKSVRTPSGTVQSHASLGALPKVEAAVPSPSRSSNMKPKFGKLSHVRTVSALVRVNPQESSSPMSMREKSLGVSHPTSNVEGSSMSSIKVGDEISGGSCLKVEEVGCEELQEANQVVANAFGAVIMHENCGVPSLQESEISLGMDGVAGSKAHKIFGMSGTRDPNTTDWEGILMPSKKAGEDTRDSEGELLSILPAVSGSDEKENVPLAEHVGK</sequence>
<feature type="region of interest" description="Disordered" evidence="1">
    <location>
        <begin position="272"/>
        <end position="314"/>
    </location>
</feature>
<dbReference type="GeneID" id="140008172"/>
<dbReference type="RefSeq" id="XP_071907831.1">
    <property type="nucleotide sequence ID" value="XM_072051730.1"/>
</dbReference>
<evidence type="ECO:0000313" key="2">
    <source>
        <dbReference type="Proteomes" id="UP001652660"/>
    </source>
</evidence>
<keyword evidence="2" id="KW-1185">Reference proteome</keyword>
<name>A0ABM4UKM4_COFAR</name>
<feature type="compositionally biased region" description="Polar residues" evidence="1">
    <location>
        <begin position="633"/>
        <end position="643"/>
    </location>
</feature>
<dbReference type="InterPro" id="IPR045882">
    <property type="entry name" value="GPT1/2"/>
</dbReference>
<evidence type="ECO:0000313" key="3">
    <source>
        <dbReference type="RefSeq" id="XP_071907831.1"/>
    </source>
</evidence>
<dbReference type="PANTHER" id="PTHR33737">
    <property type="entry name" value="OS05G0121800 PROTEIN"/>
    <property type="match status" value="1"/>
</dbReference>
<feature type="compositionally biased region" description="Basic and acidic residues" evidence="1">
    <location>
        <begin position="758"/>
        <end position="772"/>
    </location>
</feature>